<reference evidence="1" key="1">
    <citation type="submission" date="2018-11" db="EMBL/GenBank/DDBJ databases">
        <authorList>
            <consortium name="Pathogen Informatics"/>
        </authorList>
    </citation>
    <scope>NUCLEOTIDE SEQUENCE</scope>
</reference>
<evidence type="ECO:0000313" key="1">
    <source>
        <dbReference type="EMBL" id="VEL12064.1"/>
    </source>
</evidence>
<evidence type="ECO:0000313" key="2">
    <source>
        <dbReference type="Proteomes" id="UP000784294"/>
    </source>
</evidence>
<comment type="caution">
    <text evidence="1">The sequence shown here is derived from an EMBL/GenBank/DDBJ whole genome shotgun (WGS) entry which is preliminary data.</text>
</comment>
<protein>
    <submittedName>
        <fullName evidence="1">Uncharacterized protein</fullName>
    </submittedName>
</protein>
<dbReference type="AlphaFoldDB" id="A0A3S5FCE8"/>
<dbReference type="Proteomes" id="UP000784294">
    <property type="component" value="Unassembled WGS sequence"/>
</dbReference>
<keyword evidence="2" id="KW-1185">Reference proteome</keyword>
<organism evidence="1 2">
    <name type="scientific">Protopolystoma xenopodis</name>
    <dbReference type="NCBI Taxonomy" id="117903"/>
    <lineage>
        <taxon>Eukaryota</taxon>
        <taxon>Metazoa</taxon>
        <taxon>Spiralia</taxon>
        <taxon>Lophotrochozoa</taxon>
        <taxon>Platyhelminthes</taxon>
        <taxon>Monogenea</taxon>
        <taxon>Polyopisthocotylea</taxon>
        <taxon>Polystomatidea</taxon>
        <taxon>Polystomatidae</taxon>
        <taxon>Protopolystoma</taxon>
    </lineage>
</organism>
<gene>
    <name evidence="1" type="ORF">PXEA_LOCUS5504</name>
</gene>
<sequence>MLTSPLSDAISVYSERLEQLRLAALVECERLGFPKIESGKEMAQNLLPDQVYASRMRSVSITCSPSFTQRQKPHPDDANEALLCIQPCKKSRLVTTTATIIAEIDHKDPFQVDFGPEVGPSARSASEFGGIEDRLSATSSLSTVALEHRGAAEFLSRSGFGCSFYSQAEADAHWDAQASGMVSEDDTDEAQENQSMMDWDRVGRRELGELMRSRENGRIMASSLTPASFSSFRDQETLRPIGVVFVGLSSPEEAIRYAKNIKI</sequence>
<proteinExistence type="predicted"/>
<accession>A0A3S5FCE8</accession>
<name>A0A3S5FCE8_9PLAT</name>
<dbReference type="EMBL" id="CAAALY010013653">
    <property type="protein sequence ID" value="VEL12064.1"/>
    <property type="molecule type" value="Genomic_DNA"/>
</dbReference>